<dbReference type="RefSeq" id="WP_000751236.1">
    <property type="nucleotide sequence ID" value="NZ_AP022342.1"/>
</dbReference>
<dbReference type="EMBL" id="WEFP01000003">
    <property type="protein sequence ID" value="KAB7572717.1"/>
    <property type="molecule type" value="Genomic_DNA"/>
</dbReference>
<reference evidence="3 7" key="2">
    <citation type="submission" date="2017-02" db="EMBL/GenBank/DDBJ databases">
        <title>Clonality and virulence of isolates of VRE in Hematopoietic Stem Cell Transplanted (HSCT) patients.</title>
        <authorList>
            <person name="Marchi A.P."/>
            <person name="Martins R.C."/>
            <person name="Marie S.K."/>
            <person name="Levin A.S."/>
            <person name="Costa S.F."/>
        </authorList>
    </citation>
    <scope>NUCLEOTIDE SEQUENCE [LARGE SCALE GENOMIC DNA]</scope>
    <source>
        <strain evidence="3 7">LIM1759</strain>
    </source>
</reference>
<dbReference type="AlphaFoldDB" id="A0A133CJJ8"/>
<keyword evidence="1" id="KW-1133">Transmembrane helix</keyword>
<dbReference type="EMBL" id="FKLM01000093">
    <property type="protein sequence ID" value="SAM53615.1"/>
    <property type="molecule type" value="Genomic_DNA"/>
</dbReference>
<reference evidence="2 9" key="4">
    <citation type="submission" date="2019-10" db="EMBL/GenBank/DDBJ databases">
        <title>Evolutionary dynamics of vancomycin-resistant Enterococcus faecium during gastrointestinal tract colonization and bloodstream infection in immunocompromised pediatric patients.</title>
        <authorList>
            <person name="Chilambi G.S."/>
            <person name="Nordstrom H.R."/>
            <person name="Evans D.R."/>
            <person name="Ferrolino J."/>
            <person name="Hayden R.T."/>
            <person name="Maron G.M."/>
            <person name="Vo A.N."/>
            <person name="Gilmore M.S."/>
            <person name="Wolf J."/>
            <person name="Rosch J.W."/>
            <person name="Van Tyne D."/>
        </authorList>
    </citation>
    <scope>NUCLEOTIDE SEQUENCE [LARGE SCALE GENOMIC DNA]</scope>
    <source>
        <strain evidence="2 9">VRECG27</strain>
    </source>
</reference>
<evidence type="ECO:0000313" key="2">
    <source>
        <dbReference type="EMBL" id="KAB7572717.1"/>
    </source>
</evidence>
<organism evidence="3 7">
    <name type="scientific">Enterococcus faecium</name>
    <name type="common">Streptococcus faecium</name>
    <dbReference type="NCBI Taxonomy" id="1352"/>
    <lineage>
        <taxon>Bacteria</taxon>
        <taxon>Bacillati</taxon>
        <taxon>Bacillota</taxon>
        <taxon>Bacilli</taxon>
        <taxon>Lactobacillales</taxon>
        <taxon>Enterococcaceae</taxon>
        <taxon>Enterococcus</taxon>
    </lineage>
</organism>
<feature type="transmembrane region" description="Helical" evidence="1">
    <location>
        <begin position="6"/>
        <end position="24"/>
    </location>
</feature>
<accession>A0A133CJJ8</accession>
<keyword evidence="1" id="KW-0812">Transmembrane</keyword>
<dbReference type="Proteomes" id="UP000183509">
    <property type="component" value="Unassembled WGS sequence"/>
</dbReference>
<keyword evidence="1" id="KW-0472">Membrane</keyword>
<protein>
    <submittedName>
        <fullName evidence="3">Uncharacterized protein</fullName>
    </submittedName>
</protein>
<dbReference type="EMBL" id="MVGJ01000287">
    <property type="protein sequence ID" value="OOL79506.1"/>
    <property type="molecule type" value="Genomic_DNA"/>
</dbReference>
<dbReference type="Proteomes" id="UP000469871">
    <property type="component" value="Unassembled WGS sequence"/>
</dbReference>
<sequence>MKKTILSIFSVFTILIGGYFLLNLDSVNSNAQIKDQRVAEHNNKKMSLTKNIYSMSDEELYKEFGDLSGEQLEESIPGISDSDKIVVLSAGGQLMGDGKSELVSYKQNHRQFIDVNTDSNAISIKDLKELLNSKRNELKQIKETNSVELE</sequence>
<evidence type="ECO:0000313" key="6">
    <source>
        <dbReference type="Proteomes" id="UP000183509"/>
    </source>
</evidence>
<reference evidence="4 8" key="3">
    <citation type="submission" date="2018-05" db="EMBL/GenBank/DDBJ databases">
        <title>Vancomycin-resistant Enterococcus faecium strain from Chelyabinsk, Russia.</title>
        <authorList>
            <person name="Gostev V."/>
            <person name="Goncharov A."/>
            <person name="Kolodzhieva V."/>
            <person name="Suvorov A."/>
            <person name="Sidorenko S."/>
            <person name="Zueva L."/>
        </authorList>
    </citation>
    <scope>NUCLEOTIDE SEQUENCE [LARGE SCALE GENOMIC DNA]</scope>
    <source>
        <strain evidence="4 8">20</strain>
    </source>
</reference>
<evidence type="ECO:0000313" key="7">
    <source>
        <dbReference type="Proteomes" id="UP000191171"/>
    </source>
</evidence>
<gene>
    <name evidence="3" type="ORF">B1P95_16235</name>
    <name evidence="4" type="ORF">DKP91_11405</name>
    <name evidence="5" type="ORF">DTPHA_602834</name>
    <name evidence="2" type="ORF">GBM73_15175</name>
</gene>
<dbReference type="Proteomes" id="UP000249070">
    <property type="component" value="Unassembled WGS sequence"/>
</dbReference>
<evidence type="ECO:0000256" key="1">
    <source>
        <dbReference type="SAM" id="Phobius"/>
    </source>
</evidence>
<dbReference type="Proteomes" id="UP000191171">
    <property type="component" value="Unassembled WGS sequence"/>
</dbReference>
<evidence type="ECO:0000313" key="5">
    <source>
        <dbReference type="EMBL" id="SAM53615.1"/>
    </source>
</evidence>
<evidence type="ECO:0000313" key="8">
    <source>
        <dbReference type="Proteomes" id="UP000249070"/>
    </source>
</evidence>
<reference evidence="5 6" key="1">
    <citation type="submission" date="2016-04" db="EMBL/GenBank/DDBJ databases">
        <authorList>
            <person name="Millard A."/>
        </authorList>
    </citation>
    <scope>NUCLEOTIDE SEQUENCE [LARGE SCALE GENOMIC DNA]</scope>
    <source>
        <strain evidence="5">Isolate 22</strain>
    </source>
</reference>
<dbReference type="EMBL" id="QHGU01000066">
    <property type="protein sequence ID" value="PZM55068.1"/>
    <property type="molecule type" value="Genomic_DNA"/>
</dbReference>
<evidence type="ECO:0000313" key="4">
    <source>
        <dbReference type="EMBL" id="PZM55068.1"/>
    </source>
</evidence>
<name>A0A133CJJ8_ENTFC</name>
<proteinExistence type="predicted"/>
<evidence type="ECO:0000313" key="9">
    <source>
        <dbReference type="Proteomes" id="UP000469871"/>
    </source>
</evidence>
<evidence type="ECO:0000313" key="3">
    <source>
        <dbReference type="EMBL" id="OOL79506.1"/>
    </source>
</evidence>
<comment type="caution">
    <text evidence="3">The sequence shown here is derived from an EMBL/GenBank/DDBJ whole genome shotgun (WGS) entry which is preliminary data.</text>
</comment>